<name>A0ABD1EE84_HYPHA</name>
<dbReference type="PANTHER" id="PTHR20338">
    <property type="entry name" value="NUCLEAR RESPIRATORY FACTOR 1"/>
    <property type="match status" value="1"/>
</dbReference>
<gene>
    <name evidence="8" type="ORF">ABEB36_011109</name>
</gene>
<evidence type="ECO:0000313" key="9">
    <source>
        <dbReference type="Proteomes" id="UP001566132"/>
    </source>
</evidence>
<evidence type="ECO:0000256" key="6">
    <source>
        <dbReference type="ARBA" id="ARBA00023242"/>
    </source>
</evidence>
<keyword evidence="3" id="KW-0805">Transcription regulation</keyword>
<proteinExistence type="inferred from homology"/>
<evidence type="ECO:0000256" key="4">
    <source>
        <dbReference type="ARBA" id="ARBA00023125"/>
    </source>
</evidence>
<dbReference type="InterPro" id="IPR039142">
    <property type="entry name" value="NRF1/Ewg"/>
</dbReference>
<evidence type="ECO:0000256" key="2">
    <source>
        <dbReference type="ARBA" id="ARBA00005713"/>
    </source>
</evidence>
<comment type="caution">
    <text evidence="8">The sequence shown here is derived from an EMBL/GenBank/DDBJ whole genome shotgun (WGS) entry which is preliminary data.</text>
</comment>
<keyword evidence="9" id="KW-1185">Reference proteome</keyword>
<evidence type="ECO:0000256" key="5">
    <source>
        <dbReference type="ARBA" id="ARBA00023163"/>
    </source>
</evidence>
<comment type="subcellular location">
    <subcellularLocation>
        <location evidence="1">Nucleus</location>
    </subcellularLocation>
</comment>
<evidence type="ECO:0000256" key="3">
    <source>
        <dbReference type="ARBA" id="ARBA00023015"/>
    </source>
</evidence>
<feature type="domain" description="Nuclear respiratory factor 1 NLS/DNA-binding dimerisation" evidence="7">
    <location>
        <begin position="16"/>
        <end position="224"/>
    </location>
</feature>
<sequence>MQDPTNSAFRLNGSTAVATATVSSRKRKMRYSFEISSSFKRREQNRLLKKLRNTINEFTMTIGQQVVVLMGTPGKSNSSYYQVFGASPLEGVIENLKATIMQKLENALVDQPNSPPPIQKNPTLFDLPSLIINGVPTPVEKMTQYQLRFFLPYVLKYSNEGRKPGWGLESTKPPWWPKEVPWANIRTDVRSKDEKQKLSWTDALRKAIINCYKFYGREDLLPKFPEESEKTNIAYTSNKNERMLPPHSRKFRKNCGSLYSQNQQKEVLKNRLKISLTESTLDSDLPIKTDMIGDF</sequence>
<evidence type="ECO:0000313" key="8">
    <source>
        <dbReference type="EMBL" id="KAL1492948.1"/>
    </source>
</evidence>
<dbReference type="Proteomes" id="UP001566132">
    <property type="component" value="Unassembled WGS sequence"/>
</dbReference>
<reference evidence="8 9" key="1">
    <citation type="submission" date="2024-05" db="EMBL/GenBank/DDBJ databases">
        <title>Genetic variation in Jamaican populations of the coffee berry borer (Hypothenemus hampei).</title>
        <authorList>
            <person name="Errbii M."/>
            <person name="Myrie A."/>
        </authorList>
    </citation>
    <scope>NUCLEOTIDE SEQUENCE [LARGE SCALE GENOMIC DNA]</scope>
    <source>
        <strain evidence="8">JA-Hopewell-2020-01-JO</strain>
        <tissue evidence="8">Whole body</tissue>
    </source>
</reference>
<dbReference type="AlphaFoldDB" id="A0ABD1EE84"/>
<keyword evidence="6" id="KW-0539">Nucleus</keyword>
<evidence type="ECO:0000259" key="7">
    <source>
        <dbReference type="Pfam" id="PF10491"/>
    </source>
</evidence>
<dbReference type="Pfam" id="PF10491">
    <property type="entry name" value="Nrf1_DNA-bind"/>
    <property type="match status" value="1"/>
</dbReference>
<dbReference type="InterPro" id="IPR019525">
    <property type="entry name" value="Nrf1_NLS/DNA-bd_dimer"/>
</dbReference>
<organism evidence="8 9">
    <name type="scientific">Hypothenemus hampei</name>
    <name type="common">Coffee berry borer</name>
    <dbReference type="NCBI Taxonomy" id="57062"/>
    <lineage>
        <taxon>Eukaryota</taxon>
        <taxon>Metazoa</taxon>
        <taxon>Ecdysozoa</taxon>
        <taxon>Arthropoda</taxon>
        <taxon>Hexapoda</taxon>
        <taxon>Insecta</taxon>
        <taxon>Pterygota</taxon>
        <taxon>Neoptera</taxon>
        <taxon>Endopterygota</taxon>
        <taxon>Coleoptera</taxon>
        <taxon>Polyphaga</taxon>
        <taxon>Cucujiformia</taxon>
        <taxon>Curculionidae</taxon>
        <taxon>Scolytinae</taxon>
        <taxon>Hypothenemus</taxon>
    </lineage>
</organism>
<keyword evidence="4" id="KW-0238">DNA-binding</keyword>
<protein>
    <recommendedName>
        <fullName evidence="7">Nuclear respiratory factor 1 NLS/DNA-binding dimerisation domain-containing protein</fullName>
    </recommendedName>
</protein>
<keyword evidence="5" id="KW-0804">Transcription</keyword>
<dbReference type="GO" id="GO:0003677">
    <property type="term" value="F:DNA binding"/>
    <property type="evidence" value="ECO:0007669"/>
    <property type="project" value="UniProtKB-KW"/>
</dbReference>
<comment type="similarity">
    <text evidence="2">Belongs to the NRF1/Ewg family.</text>
</comment>
<evidence type="ECO:0000256" key="1">
    <source>
        <dbReference type="ARBA" id="ARBA00004123"/>
    </source>
</evidence>
<accession>A0ABD1EE84</accession>
<dbReference type="GO" id="GO:0005634">
    <property type="term" value="C:nucleus"/>
    <property type="evidence" value="ECO:0007669"/>
    <property type="project" value="UniProtKB-SubCell"/>
</dbReference>
<dbReference type="EMBL" id="JBDJPC010000008">
    <property type="protein sequence ID" value="KAL1492948.1"/>
    <property type="molecule type" value="Genomic_DNA"/>
</dbReference>